<evidence type="ECO:0000256" key="1">
    <source>
        <dbReference type="SAM" id="MobiDB-lite"/>
    </source>
</evidence>
<feature type="region of interest" description="Disordered" evidence="1">
    <location>
        <begin position="1"/>
        <end position="20"/>
    </location>
</feature>
<feature type="compositionally biased region" description="Basic and acidic residues" evidence="1">
    <location>
        <begin position="1"/>
        <end position="16"/>
    </location>
</feature>
<accession>A0A9P4N3S0</accession>
<dbReference type="AlphaFoldDB" id="A0A9P4N3S0"/>
<gene>
    <name evidence="2" type="ORF">CC78DRAFT_579971</name>
</gene>
<sequence length="178" mass="19692">MCNDVRSLEEDRHEFPDGNVSVSEQSASWTDFPLLVPTPYRSSNLFQLLHAQYEVSRQAGSGSADYMEEHRVSTMRAVADGAVVPLWYLSWAYTHLAMNPQIPKAIDRTWSVPIVGLASSNDLKRSLCRCLSAFQQPNCSFDSGLYPPPSAPSIVVSAGKILVSMKNRVNVQPTVFDA</sequence>
<evidence type="ECO:0000313" key="2">
    <source>
        <dbReference type="EMBL" id="KAF2264732.1"/>
    </source>
</evidence>
<proteinExistence type="predicted"/>
<reference evidence="3" key="1">
    <citation type="journal article" date="2020" name="Stud. Mycol.">
        <title>101 Dothideomycetes genomes: A test case for predicting lifestyles and emergence of pathogens.</title>
        <authorList>
            <person name="Haridas S."/>
            <person name="Albert R."/>
            <person name="Binder M."/>
            <person name="Bloem J."/>
            <person name="LaButti K."/>
            <person name="Salamov A."/>
            <person name="Andreopoulos B."/>
            <person name="Baker S."/>
            <person name="Barry K."/>
            <person name="Bills G."/>
            <person name="Bluhm B."/>
            <person name="Cannon C."/>
            <person name="Castanera R."/>
            <person name="Culley D."/>
            <person name="Daum C."/>
            <person name="Ezra D."/>
            <person name="Gonzalez J."/>
            <person name="Henrissat B."/>
            <person name="Kuo A."/>
            <person name="Liang C."/>
            <person name="Lipzen A."/>
            <person name="Lutzoni F."/>
            <person name="Magnuson J."/>
            <person name="Mondo S."/>
            <person name="Nolan M."/>
            <person name="Ohm R."/>
            <person name="Pangilinan J."/>
            <person name="Park H.-J."/>
            <person name="Ramirez L."/>
            <person name="Alfaro M."/>
            <person name="Sun H."/>
            <person name="Tritt A."/>
            <person name="Yoshinaga Y."/>
            <person name="Zwiers L.-H."/>
            <person name="Turgeon B."/>
            <person name="Goodwin S."/>
            <person name="Spatafora J."/>
            <person name="Crous P."/>
            <person name="Grigoriev I."/>
        </authorList>
    </citation>
    <scope>NUCLEOTIDE SEQUENCE [LARGE SCALE GENOMIC DNA]</scope>
    <source>
        <strain evidence="3">CBS 304.66</strain>
    </source>
</reference>
<comment type="caution">
    <text evidence="2">The sequence shown here is derived from an EMBL/GenBank/DDBJ whole genome shotgun (WGS) entry which is preliminary data.</text>
</comment>
<keyword evidence="3" id="KW-1185">Reference proteome</keyword>
<protein>
    <submittedName>
        <fullName evidence="2">Uncharacterized protein</fullName>
    </submittedName>
</protein>
<dbReference type="EMBL" id="ML986613">
    <property type="protein sequence ID" value="KAF2264732.1"/>
    <property type="molecule type" value="Genomic_DNA"/>
</dbReference>
<evidence type="ECO:0000313" key="3">
    <source>
        <dbReference type="Proteomes" id="UP000800093"/>
    </source>
</evidence>
<dbReference type="Proteomes" id="UP000800093">
    <property type="component" value="Unassembled WGS sequence"/>
</dbReference>
<name>A0A9P4N3S0_9PLEO</name>
<organism evidence="2 3">
    <name type="scientific">Lojkania enalia</name>
    <dbReference type="NCBI Taxonomy" id="147567"/>
    <lineage>
        <taxon>Eukaryota</taxon>
        <taxon>Fungi</taxon>
        <taxon>Dikarya</taxon>
        <taxon>Ascomycota</taxon>
        <taxon>Pezizomycotina</taxon>
        <taxon>Dothideomycetes</taxon>
        <taxon>Pleosporomycetidae</taxon>
        <taxon>Pleosporales</taxon>
        <taxon>Pleosporales incertae sedis</taxon>
        <taxon>Lojkania</taxon>
    </lineage>
</organism>